<dbReference type="InParanoid" id="Q2H1W4"/>
<dbReference type="Gene3D" id="3.30.420.40">
    <property type="match status" value="2"/>
</dbReference>
<dbReference type="PANTHER" id="PTHR14187:SF5">
    <property type="entry name" value="HEAT SHOCK 70 KDA PROTEIN 12A"/>
    <property type="match status" value="1"/>
</dbReference>
<evidence type="ECO:0000256" key="1">
    <source>
        <dbReference type="SAM" id="MobiDB-lite"/>
    </source>
</evidence>
<name>Q2H1W4_CHAGB</name>
<dbReference type="STRING" id="306901.Q2H1W4"/>
<dbReference type="AlphaFoldDB" id="Q2H1W4"/>
<dbReference type="HOGENOM" id="CLU_505251_0_0_1"/>
<evidence type="ECO:0000313" key="3">
    <source>
        <dbReference type="Proteomes" id="UP000001056"/>
    </source>
</evidence>
<dbReference type="OMA" id="VIEDGHE"/>
<gene>
    <name evidence="2" type="ORF">CHGG_04232</name>
</gene>
<proteinExistence type="predicted"/>
<dbReference type="SUPFAM" id="SSF53067">
    <property type="entry name" value="Actin-like ATPase domain"/>
    <property type="match status" value="1"/>
</dbReference>
<dbReference type="EMBL" id="CH408032">
    <property type="protein sequence ID" value="EAQ87613.1"/>
    <property type="molecule type" value="Genomic_DNA"/>
</dbReference>
<sequence>MNPTTGLTWAVMFASASDPDLGLCRPCNRYGMFGHAPRHVSAPLLMRSMNSTSGVSYYLLGPGEVSNQPPRSIQLQLASEELQPSTLAIRKDDDDNNDDDDDGRLSKWGTDAKRVLDEQARTRRIAAEDVDFCFMFGSPAVWVEETITQMTRAIEESKMTHVDGEVASWKFIDEPEAAALALVPDMVKEHKLKEGQTIVVADLGGGTVDFISYKISKLTPVLNVQECVAGEGRLLGDLFMRRALYSLVEEEAQREAQRAHGTTILENDKEKIEAQAEELWKLTQLMTAAAWDDMTHEFKVDLSDGTLLSVNLTGGKIVTELREITKGIVELTKKQTSAVKEKTGKEPAMILVVGGFGCNTFLQSEMMRQLDGLGPHIEFADQKGRFAVKNGAAIACVTTFGGGIGMPRTPPMYIKSFVSPKSYGAWDGTTPQNEIGFFVSKGGELPATVVLRPRAFREEQDECRLTIYAISTPLTAVVALKTIKVGIKRFTIICKKPEILERGAQLKLEVGKKGEKGKTVGFKIFVDGEEDKEEEYFHM</sequence>
<dbReference type="RefSeq" id="XP_001223446.1">
    <property type="nucleotide sequence ID" value="XM_001223445.1"/>
</dbReference>
<organism evidence="2 3">
    <name type="scientific">Chaetomium globosum (strain ATCC 6205 / CBS 148.51 / DSM 1962 / NBRC 6347 / NRRL 1970)</name>
    <name type="common">Soil fungus</name>
    <dbReference type="NCBI Taxonomy" id="306901"/>
    <lineage>
        <taxon>Eukaryota</taxon>
        <taxon>Fungi</taxon>
        <taxon>Dikarya</taxon>
        <taxon>Ascomycota</taxon>
        <taxon>Pezizomycotina</taxon>
        <taxon>Sordariomycetes</taxon>
        <taxon>Sordariomycetidae</taxon>
        <taxon>Sordariales</taxon>
        <taxon>Chaetomiaceae</taxon>
        <taxon>Chaetomium</taxon>
    </lineage>
</organism>
<dbReference type="Proteomes" id="UP000001056">
    <property type="component" value="Unassembled WGS sequence"/>
</dbReference>
<feature type="region of interest" description="Disordered" evidence="1">
    <location>
        <begin position="84"/>
        <end position="107"/>
    </location>
</feature>
<protein>
    <submittedName>
        <fullName evidence="2">Uncharacterized protein</fullName>
    </submittedName>
</protein>
<reference evidence="3" key="1">
    <citation type="journal article" date="2015" name="Genome Announc.">
        <title>Draft genome sequence of the cellulolytic fungus Chaetomium globosum.</title>
        <authorList>
            <person name="Cuomo C.A."/>
            <person name="Untereiner W.A."/>
            <person name="Ma L.-J."/>
            <person name="Grabherr M."/>
            <person name="Birren B.W."/>
        </authorList>
    </citation>
    <scope>NUCLEOTIDE SEQUENCE [LARGE SCALE GENOMIC DNA]</scope>
    <source>
        <strain evidence="3">ATCC 6205 / CBS 148.51 / DSM 1962 / NBRC 6347 / NRRL 1970</strain>
    </source>
</reference>
<keyword evidence="3" id="KW-1185">Reference proteome</keyword>
<accession>Q2H1W4</accession>
<dbReference type="PANTHER" id="PTHR14187">
    <property type="entry name" value="ALPHA KINASE/ELONGATION FACTOR 2 KINASE"/>
    <property type="match status" value="1"/>
</dbReference>
<dbReference type="GeneID" id="4391966"/>
<dbReference type="VEuPathDB" id="FungiDB:CHGG_04232"/>
<evidence type="ECO:0000313" key="2">
    <source>
        <dbReference type="EMBL" id="EAQ87613.1"/>
    </source>
</evidence>
<dbReference type="CDD" id="cd10170">
    <property type="entry name" value="ASKHA_NBD_HSP70"/>
    <property type="match status" value="1"/>
</dbReference>
<dbReference type="InterPro" id="IPR043129">
    <property type="entry name" value="ATPase_NBD"/>
</dbReference>
<dbReference type="OrthoDB" id="2963168at2759"/>
<dbReference type="Gene3D" id="3.90.640.10">
    <property type="entry name" value="Actin, Chain A, domain 4"/>
    <property type="match status" value="1"/>
</dbReference>